<sequence length="113" mass="12013">MTGTPSHPGEPAQPADPLREEIANLQDVVRSHHDVGRALGLMTVRFACSTPEAWRTLQQVARDAGSEVSTVARVLVAAHDGSAGADDLRMIASFEDCLPEGGWPVGPWQDPSS</sequence>
<evidence type="ECO:0000313" key="2">
    <source>
        <dbReference type="EMBL" id="SEC26052.1"/>
    </source>
</evidence>
<dbReference type="Gene3D" id="1.10.10.10">
    <property type="entry name" value="Winged helix-like DNA-binding domain superfamily/Winged helix DNA-binding domain"/>
    <property type="match status" value="1"/>
</dbReference>
<evidence type="ECO:0000259" key="1">
    <source>
        <dbReference type="PROSITE" id="PS50921"/>
    </source>
</evidence>
<dbReference type="Proteomes" id="UP000198742">
    <property type="component" value="Unassembled WGS sequence"/>
</dbReference>
<dbReference type="Pfam" id="PF03861">
    <property type="entry name" value="ANTAR"/>
    <property type="match status" value="1"/>
</dbReference>
<dbReference type="PROSITE" id="PS50921">
    <property type="entry name" value="ANTAR"/>
    <property type="match status" value="1"/>
</dbReference>
<evidence type="ECO:0000313" key="3">
    <source>
        <dbReference type="Proteomes" id="UP000198742"/>
    </source>
</evidence>
<dbReference type="OrthoDB" id="3785328at2"/>
<feature type="domain" description="ANTAR" evidence="1">
    <location>
        <begin position="15"/>
        <end position="76"/>
    </location>
</feature>
<name>A0A1H4R2D0_9ACTN</name>
<dbReference type="GO" id="GO:0003723">
    <property type="term" value="F:RNA binding"/>
    <property type="evidence" value="ECO:0007669"/>
    <property type="project" value="InterPro"/>
</dbReference>
<keyword evidence="3" id="KW-1185">Reference proteome</keyword>
<dbReference type="SMART" id="SM01012">
    <property type="entry name" value="ANTAR"/>
    <property type="match status" value="1"/>
</dbReference>
<reference evidence="3" key="1">
    <citation type="submission" date="2016-10" db="EMBL/GenBank/DDBJ databases">
        <authorList>
            <person name="Varghese N."/>
            <person name="Submissions S."/>
        </authorList>
    </citation>
    <scope>NUCLEOTIDE SEQUENCE [LARGE SCALE GENOMIC DNA]</scope>
    <source>
        <strain evidence="3">DSM 22017</strain>
    </source>
</reference>
<dbReference type="STRING" id="402596.SAMN04489844_1970"/>
<dbReference type="RefSeq" id="WP_090968943.1">
    <property type="nucleotide sequence ID" value="NZ_FNRT01000002.1"/>
</dbReference>
<accession>A0A1H4R2D0</accession>
<dbReference type="InterPro" id="IPR011006">
    <property type="entry name" value="CheY-like_superfamily"/>
</dbReference>
<organism evidence="2 3">
    <name type="scientific">Nocardioides exalbidus</name>
    <dbReference type="NCBI Taxonomy" id="402596"/>
    <lineage>
        <taxon>Bacteria</taxon>
        <taxon>Bacillati</taxon>
        <taxon>Actinomycetota</taxon>
        <taxon>Actinomycetes</taxon>
        <taxon>Propionibacteriales</taxon>
        <taxon>Nocardioidaceae</taxon>
        <taxon>Nocardioides</taxon>
    </lineage>
</organism>
<dbReference type="InterPro" id="IPR005561">
    <property type="entry name" value="ANTAR"/>
</dbReference>
<dbReference type="AlphaFoldDB" id="A0A1H4R2D0"/>
<dbReference type="SUPFAM" id="SSF52172">
    <property type="entry name" value="CheY-like"/>
    <property type="match status" value="1"/>
</dbReference>
<dbReference type="InterPro" id="IPR036388">
    <property type="entry name" value="WH-like_DNA-bd_sf"/>
</dbReference>
<proteinExistence type="predicted"/>
<gene>
    <name evidence="2" type="ORF">SAMN04489844_1970</name>
</gene>
<dbReference type="EMBL" id="FNRT01000002">
    <property type="protein sequence ID" value="SEC26052.1"/>
    <property type="molecule type" value="Genomic_DNA"/>
</dbReference>
<protein>
    <submittedName>
        <fullName evidence="2">ANTAR domain-containing protein</fullName>
    </submittedName>
</protein>